<gene>
    <name evidence="2" type="ORF">H9645_06080</name>
</gene>
<proteinExistence type="predicted"/>
<reference evidence="2 3" key="1">
    <citation type="submission" date="2020-08" db="EMBL/GenBank/DDBJ databases">
        <title>A Genomic Blueprint of the Chicken Gut Microbiome.</title>
        <authorList>
            <person name="Gilroy R."/>
            <person name="Ravi A."/>
            <person name="Getino M."/>
            <person name="Pursley I."/>
            <person name="Horton D.L."/>
            <person name="Alikhan N.-F."/>
            <person name="Baker D."/>
            <person name="Gharbi K."/>
            <person name="Hall N."/>
            <person name="Watson M."/>
            <person name="Adriaenssens E.M."/>
            <person name="Foster-Nyarko E."/>
            <person name="Jarju S."/>
            <person name="Secka A."/>
            <person name="Antonio M."/>
            <person name="Oren A."/>
            <person name="Chaudhuri R."/>
            <person name="La Ragione R.M."/>
            <person name="Hildebrand F."/>
            <person name="Pallen M.J."/>
        </authorList>
    </citation>
    <scope>NUCLEOTIDE SEQUENCE [LARGE SCALE GENOMIC DNA]</scope>
    <source>
        <strain evidence="2 3">Sa2BVA3</strain>
    </source>
</reference>
<evidence type="ECO:0000313" key="3">
    <source>
        <dbReference type="Proteomes" id="UP000647183"/>
    </source>
</evidence>
<dbReference type="Proteomes" id="UP000647183">
    <property type="component" value="Unassembled WGS sequence"/>
</dbReference>
<evidence type="ECO:0000259" key="1">
    <source>
        <dbReference type="Pfam" id="PF18050"/>
    </source>
</evidence>
<sequence>MWMTIGERRFAVSLADTEAARTLTSRLPFTLTMAELNGNEKHAELPDALPTQATRPGMIQSGDVMLYGSTTLVVFYETFQSSYSYTRIGHVDDAAGLAEALGRGTAHVRFAKD</sequence>
<dbReference type="InterPro" id="IPR029000">
    <property type="entry name" value="Cyclophilin-like_dom_sf"/>
</dbReference>
<comment type="caution">
    <text evidence="2">The sequence shown here is derived from an EMBL/GenBank/DDBJ whole genome shotgun (WGS) entry which is preliminary data.</text>
</comment>
<dbReference type="InterPro" id="IPR041183">
    <property type="entry name" value="Cyclophilin-like"/>
</dbReference>
<dbReference type="EMBL" id="JACSQJ010000002">
    <property type="protein sequence ID" value="MBD7987595.1"/>
    <property type="molecule type" value="Genomic_DNA"/>
</dbReference>
<name>A0ABR8UHT9_9GAMM</name>
<accession>A0ABR8UHT9</accession>
<protein>
    <recommendedName>
        <fullName evidence="1">Cyclophilin-like domain-containing protein</fullName>
    </recommendedName>
</protein>
<organism evidence="2 3">
    <name type="scientific">Luteimonas colneyensis</name>
    <dbReference type="NCBI Taxonomy" id="2762230"/>
    <lineage>
        <taxon>Bacteria</taxon>
        <taxon>Pseudomonadati</taxon>
        <taxon>Pseudomonadota</taxon>
        <taxon>Gammaproteobacteria</taxon>
        <taxon>Lysobacterales</taxon>
        <taxon>Lysobacteraceae</taxon>
        <taxon>Luteimonas</taxon>
    </lineage>
</organism>
<dbReference type="SUPFAM" id="SSF50891">
    <property type="entry name" value="Cyclophilin-like"/>
    <property type="match status" value="1"/>
</dbReference>
<dbReference type="Gene3D" id="2.40.100.20">
    <property type="match status" value="1"/>
</dbReference>
<evidence type="ECO:0000313" key="2">
    <source>
        <dbReference type="EMBL" id="MBD7987595.1"/>
    </source>
</evidence>
<feature type="domain" description="Cyclophilin-like" evidence="1">
    <location>
        <begin position="3"/>
        <end position="110"/>
    </location>
</feature>
<dbReference type="Pfam" id="PF18050">
    <property type="entry name" value="Cyclophil_like2"/>
    <property type="match status" value="1"/>
</dbReference>
<keyword evidence="3" id="KW-1185">Reference proteome</keyword>